<dbReference type="PANTHER" id="PTHR31377">
    <property type="entry name" value="AGMATINE DEIMINASE-RELATED"/>
    <property type="match status" value="1"/>
</dbReference>
<dbReference type="GO" id="GO:0004668">
    <property type="term" value="F:protein-arginine deiminase activity"/>
    <property type="evidence" value="ECO:0007669"/>
    <property type="project" value="InterPro"/>
</dbReference>
<dbReference type="RefSeq" id="WP_008928104.1">
    <property type="nucleotide sequence ID" value="NZ_AMRJ01000004.1"/>
</dbReference>
<dbReference type="Gene3D" id="3.75.10.10">
    <property type="entry name" value="L-arginine/glycine Amidinotransferase, Chain A"/>
    <property type="match status" value="1"/>
</dbReference>
<name>L0WES9_9GAMM</name>
<dbReference type="EMBL" id="AMRJ01000004">
    <property type="protein sequence ID" value="EKF75229.1"/>
    <property type="molecule type" value="Genomic_DNA"/>
</dbReference>
<evidence type="ECO:0000313" key="2">
    <source>
        <dbReference type="EMBL" id="EKF75229.1"/>
    </source>
</evidence>
<dbReference type="InterPro" id="IPR007466">
    <property type="entry name" value="Peptidyl-Arg-deiminase_porph"/>
</dbReference>
<accession>L0WES9</accession>
<dbReference type="Pfam" id="PF04371">
    <property type="entry name" value="PAD_porph"/>
    <property type="match status" value="1"/>
</dbReference>
<dbReference type="AlphaFoldDB" id="L0WES9"/>
<keyword evidence="1" id="KW-0378">Hydrolase</keyword>
<evidence type="ECO:0000313" key="3">
    <source>
        <dbReference type="Proteomes" id="UP000010164"/>
    </source>
</evidence>
<comment type="caution">
    <text evidence="2">The sequence shown here is derived from an EMBL/GenBank/DDBJ whole genome shotgun (WGS) entry which is preliminary data.</text>
</comment>
<gene>
    <name evidence="2" type="ORF">A11A3_04595</name>
</gene>
<dbReference type="SUPFAM" id="SSF55909">
    <property type="entry name" value="Pentein"/>
    <property type="match status" value="1"/>
</dbReference>
<proteinExistence type="predicted"/>
<reference evidence="2 3" key="1">
    <citation type="journal article" date="2012" name="J. Bacteriol.">
        <title>Genome Sequence of the Alkane-Degrading Bacterium Alcanivorax hongdengensis Type Strain A-11-3.</title>
        <authorList>
            <person name="Lai Q."/>
            <person name="Shao Z."/>
        </authorList>
    </citation>
    <scope>NUCLEOTIDE SEQUENCE [LARGE SCALE GENOMIC DNA]</scope>
    <source>
        <strain evidence="2 3">A-11-3</strain>
    </source>
</reference>
<dbReference type="Proteomes" id="UP000010164">
    <property type="component" value="Unassembled WGS sequence"/>
</dbReference>
<keyword evidence="3" id="KW-1185">Reference proteome</keyword>
<dbReference type="STRING" id="1177179.A11A3_04595"/>
<dbReference type="OrthoDB" id="9808013at2"/>
<organism evidence="2 3">
    <name type="scientific">Alcanivorax hongdengensis A-11-3</name>
    <dbReference type="NCBI Taxonomy" id="1177179"/>
    <lineage>
        <taxon>Bacteria</taxon>
        <taxon>Pseudomonadati</taxon>
        <taxon>Pseudomonadota</taxon>
        <taxon>Gammaproteobacteria</taxon>
        <taxon>Oceanospirillales</taxon>
        <taxon>Alcanivoracaceae</taxon>
        <taxon>Alcanivorax</taxon>
    </lineage>
</organism>
<dbReference type="GO" id="GO:0009446">
    <property type="term" value="P:putrescine biosynthetic process"/>
    <property type="evidence" value="ECO:0007669"/>
    <property type="project" value="InterPro"/>
</dbReference>
<dbReference type="PATRIC" id="fig|1177179.3.peg.917"/>
<dbReference type="eggNOG" id="COG2957">
    <property type="taxonomic scope" value="Bacteria"/>
</dbReference>
<sequence length="343" mass="38123">MRQLLPEWHPQWGVLLAWPDSLTDWADHLADAQQCYLDLMHALLDHEGVLLVCRDNATETRVRQQLAERGTDCARLRTVVADYNDTWARDFGPIAVADGLHTLLLDYTFTGWGGKFDADKDNRLNRTLPWHLPLENQALVLEGGAIDTDGQGNLLTTRHCLRNPNRNPSLTDAELEASLKAQLGVEAIWWLEHGELEGDDTDAHVDTLARFVNAHTVAYVQCTDPADSHYASLNAMERELQTLADRHGLTLVPLPLPVAQYSEDGERLPATYANFLISNDKILLPIYRCDTDQQAIDALQAVAGARTVVPIACRVLIEQHGSLHCVTMQLPQGALGPGKEESH</sequence>
<dbReference type="GO" id="GO:0047632">
    <property type="term" value="F:agmatine deiminase activity"/>
    <property type="evidence" value="ECO:0007669"/>
    <property type="project" value="TreeGrafter"/>
</dbReference>
<dbReference type="PANTHER" id="PTHR31377:SF0">
    <property type="entry name" value="AGMATINE DEIMINASE-RELATED"/>
    <property type="match status" value="1"/>
</dbReference>
<evidence type="ECO:0000256" key="1">
    <source>
        <dbReference type="ARBA" id="ARBA00022801"/>
    </source>
</evidence>
<protein>
    <submittedName>
        <fullName evidence="2">Peptidyl-arginine deiminase family protein</fullName>
    </submittedName>
</protein>